<dbReference type="AlphaFoldDB" id="A0A368ZP06"/>
<keyword evidence="1" id="KW-0472">Membrane</keyword>
<dbReference type="EMBL" id="QPJQ01000044">
    <property type="protein sequence ID" value="RCW94640.1"/>
    <property type="molecule type" value="Genomic_DNA"/>
</dbReference>
<dbReference type="RefSeq" id="WP_114413503.1">
    <property type="nucleotide sequence ID" value="NZ_QPJQ01000044.1"/>
</dbReference>
<sequence>MFEYFRYVKELKRLSKERDKLSESFADLEERYKGDNDQGHLSFLGHELYELDCWIEYYKSAYLKSKADRLLVPMPDDNDTEMYNSYDFGDEQGAKKILTTKGMHRLRVLSREENKARREVVAFWFTIITGLIGATIGLVSVLKA</sequence>
<gene>
    <name evidence="2" type="ORF">DFP77_1442</name>
</gene>
<keyword evidence="1" id="KW-1133">Transmembrane helix</keyword>
<dbReference type="Proteomes" id="UP000253506">
    <property type="component" value="Unassembled WGS sequence"/>
</dbReference>
<proteinExistence type="predicted"/>
<name>A0A368ZP06_9GAMM</name>
<evidence type="ECO:0000313" key="3">
    <source>
        <dbReference type="Proteomes" id="UP000253506"/>
    </source>
</evidence>
<accession>A0A368ZP06</accession>
<comment type="caution">
    <text evidence="2">The sequence shown here is derived from an EMBL/GenBank/DDBJ whole genome shotgun (WGS) entry which is preliminary data.</text>
</comment>
<keyword evidence="1" id="KW-0812">Transmembrane</keyword>
<protein>
    <submittedName>
        <fullName evidence="2">Uncharacterized protein</fullName>
    </submittedName>
</protein>
<evidence type="ECO:0000256" key="1">
    <source>
        <dbReference type="SAM" id="Phobius"/>
    </source>
</evidence>
<reference evidence="2 3" key="1">
    <citation type="submission" date="2018-07" db="EMBL/GenBank/DDBJ databases">
        <title>Genomic Encyclopedia of Type Strains, Phase III (KMG-III): the genomes of soil and plant-associated and newly described type strains.</title>
        <authorList>
            <person name="Whitman W."/>
        </authorList>
    </citation>
    <scope>NUCLEOTIDE SEQUENCE [LARGE SCALE GENOMIC DNA]</scope>
    <source>
        <strain evidence="2 3">CECT 7731</strain>
    </source>
</reference>
<organism evidence="2 3">
    <name type="scientific">Marinomonas foliarum</name>
    <dbReference type="NCBI Taxonomy" id="491950"/>
    <lineage>
        <taxon>Bacteria</taxon>
        <taxon>Pseudomonadati</taxon>
        <taxon>Pseudomonadota</taxon>
        <taxon>Gammaproteobacteria</taxon>
        <taxon>Oceanospirillales</taxon>
        <taxon>Oceanospirillaceae</taxon>
        <taxon>Marinomonas</taxon>
    </lineage>
</organism>
<evidence type="ECO:0000313" key="2">
    <source>
        <dbReference type="EMBL" id="RCW94640.1"/>
    </source>
</evidence>
<feature type="transmembrane region" description="Helical" evidence="1">
    <location>
        <begin position="120"/>
        <end position="142"/>
    </location>
</feature>
<dbReference type="OrthoDB" id="7063382at2"/>